<dbReference type="SMART" id="SM00342">
    <property type="entry name" value="HTH_ARAC"/>
    <property type="match status" value="1"/>
</dbReference>
<dbReference type="RefSeq" id="WP_377849800.1">
    <property type="nucleotide sequence ID" value="NZ_JBHLZU010000002.1"/>
</dbReference>
<dbReference type="SUPFAM" id="SSF46689">
    <property type="entry name" value="Homeodomain-like"/>
    <property type="match status" value="1"/>
</dbReference>
<dbReference type="InterPro" id="IPR009057">
    <property type="entry name" value="Homeodomain-like_sf"/>
</dbReference>
<reference evidence="5 6" key="1">
    <citation type="submission" date="2024-09" db="EMBL/GenBank/DDBJ databases">
        <authorList>
            <person name="Sun Q."/>
            <person name="Mori K."/>
        </authorList>
    </citation>
    <scope>NUCLEOTIDE SEQUENCE [LARGE SCALE GENOMIC DNA]</scope>
    <source>
        <strain evidence="5 6">TBRC 7907</strain>
    </source>
</reference>
<gene>
    <name evidence="5" type="ORF">ACFFQA_02115</name>
</gene>
<organism evidence="5 6">
    <name type="scientific">Allokutzneria oryzae</name>
    <dbReference type="NCBI Taxonomy" id="1378989"/>
    <lineage>
        <taxon>Bacteria</taxon>
        <taxon>Bacillati</taxon>
        <taxon>Actinomycetota</taxon>
        <taxon>Actinomycetes</taxon>
        <taxon>Pseudonocardiales</taxon>
        <taxon>Pseudonocardiaceae</taxon>
        <taxon>Allokutzneria</taxon>
    </lineage>
</organism>
<name>A0ABV5ZPB1_9PSEU</name>
<sequence>MATAELTHHHPGPPLSAHVRDFCGYRERTAGPLSRRELPHLGITVVISFGEPLEVERALVESFVAGLHDVPVLTTHFGVQHGIEARLTPLGGYRLLGLPMSELAGAVAHLGDVLGRAGDELADRLAHLPDWPSRFALLERFLLRRLAEGPAPPRELDWAWRRIAGSAGRVPVLSLAEELGWSRGRLVTRFREHVGLPPKVVARVARFQHAIALLGRVSPAELALRCGYCDQSHFNREFRALAGCTPTEFRALEPVLVPRGEP</sequence>
<dbReference type="InterPro" id="IPR018060">
    <property type="entry name" value="HTH_AraC"/>
</dbReference>
<comment type="caution">
    <text evidence="5">The sequence shown here is derived from an EMBL/GenBank/DDBJ whole genome shotgun (WGS) entry which is preliminary data.</text>
</comment>
<keyword evidence="6" id="KW-1185">Reference proteome</keyword>
<dbReference type="PROSITE" id="PS01124">
    <property type="entry name" value="HTH_ARAC_FAMILY_2"/>
    <property type="match status" value="1"/>
</dbReference>
<keyword evidence="3" id="KW-0804">Transcription</keyword>
<keyword evidence="1" id="KW-0805">Transcription regulation</keyword>
<protein>
    <submittedName>
        <fullName evidence="5">Helix-turn-helix domain-containing protein</fullName>
    </submittedName>
</protein>
<dbReference type="PANTHER" id="PTHR46796:SF15">
    <property type="entry name" value="BLL1074 PROTEIN"/>
    <property type="match status" value="1"/>
</dbReference>
<dbReference type="Proteomes" id="UP001589693">
    <property type="component" value="Unassembled WGS sequence"/>
</dbReference>
<dbReference type="EMBL" id="JBHLZU010000002">
    <property type="protein sequence ID" value="MFB9902726.1"/>
    <property type="molecule type" value="Genomic_DNA"/>
</dbReference>
<feature type="domain" description="HTH araC/xylS-type" evidence="4">
    <location>
        <begin position="153"/>
        <end position="252"/>
    </location>
</feature>
<evidence type="ECO:0000256" key="2">
    <source>
        <dbReference type="ARBA" id="ARBA00023125"/>
    </source>
</evidence>
<evidence type="ECO:0000313" key="5">
    <source>
        <dbReference type="EMBL" id="MFB9902726.1"/>
    </source>
</evidence>
<keyword evidence="2" id="KW-0238">DNA-binding</keyword>
<dbReference type="Gene3D" id="1.10.10.60">
    <property type="entry name" value="Homeodomain-like"/>
    <property type="match status" value="1"/>
</dbReference>
<dbReference type="PANTHER" id="PTHR46796">
    <property type="entry name" value="HTH-TYPE TRANSCRIPTIONAL ACTIVATOR RHAS-RELATED"/>
    <property type="match status" value="1"/>
</dbReference>
<evidence type="ECO:0000313" key="6">
    <source>
        <dbReference type="Proteomes" id="UP001589693"/>
    </source>
</evidence>
<dbReference type="Pfam" id="PF12833">
    <property type="entry name" value="HTH_18"/>
    <property type="match status" value="1"/>
</dbReference>
<evidence type="ECO:0000256" key="3">
    <source>
        <dbReference type="ARBA" id="ARBA00023163"/>
    </source>
</evidence>
<evidence type="ECO:0000256" key="1">
    <source>
        <dbReference type="ARBA" id="ARBA00023015"/>
    </source>
</evidence>
<evidence type="ECO:0000259" key="4">
    <source>
        <dbReference type="PROSITE" id="PS01124"/>
    </source>
</evidence>
<accession>A0ABV5ZPB1</accession>
<dbReference type="InterPro" id="IPR046532">
    <property type="entry name" value="DUF6597"/>
</dbReference>
<dbReference type="InterPro" id="IPR050204">
    <property type="entry name" value="AraC_XylS_family_regulators"/>
</dbReference>
<dbReference type="Pfam" id="PF20240">
    <property type="entry name" value="DUF6597"/>
    <property type="match status" value="1"/>
</dbReference>
<proteinExistence type="predicted"/>